<evidence type="ECO:0000256" key="1">
    <source>
        <dbReference type="ARBA" id="ARBA00022729"/>
    </source>
</evidence>
<dbReference type="InterPro" id="IPR050490">
    <property type="entry name" value="Bact_solute-bd_prot1"/>
</dbReference>
<dbReference type="RefSeq" id="WP_249861920.1">
    <property type="nucleotide sequence ID" value="NZ_CP027059.1"/>
</dbReference>
<accession>A0ABY4RY79</accession>
<dbReference type="Gene3D" id="3.40.190.10">
    <property type="entry name" value="Periplasmic binding protein-like II"/>
    <property type="match status" value="4"/>
</dbReference>
<keyword evidence="3" id="KW-0449">Lipoprotein</keyword>
<protein>
    <submittedName>
        <fullName evidence="3">Lipoprotein LipO</fullName>
    </submittedName>
</protein>
<feature type="signal peptide" evidence="2">
    <location>
        <begin position="1"/>
        <end position="21"/>
    </location>
</feature>
<dbReference type="EMBL" id="CP027059">
    <property type="protein sequence ID" value="UQZ86377.1"/>
    <property type="molecule type" value="Genomic_DNA"/>
</dbReference>
<proteinExistence type="predicted"/>
<organism evidence="3 4">
    <name type="scientific">Paenibacillus konkukensis</name>
    <dbReference type="NCBI Taxonomy" id="2020716"/>
    <lineage>
        <taxon>Bacteria</taxon>
        <taxon>Bacillati</taxon>
        <taxon>Bacillota</taxon>
        <taxon>Bacilli</taxon>
        <taxon>Bacillales</taxon>
        <taxon>Paenibacillaceae</taxon>
        <taxon>Paenibacillus</taxon>
    </lineage>
</organism>
<reference evidence="3" key="1">
    <citation type="submission" date="2018-02" db="EMBL/GenBank/DDBJ databases">
        <authorList>
            <person name="Kim S.-K."/>
            <person name="Jung H.-I."/>
            <person name="Lee S.-W."/>
        </authorList>
    </citation>
    <scope>NUCLEOTIDE SEQUENCE</scope>
    <source>
        <strain evidence="3">SK3146</strain>
    </source>
</reference>
<name>A0ABY4RY79_9BACL</name>
<feature type="chain" id="PRO_5045464803" evidence="2">
    <location>
        <begin position="22"/>
        <end position="543"/>
    </location>
</feature>
<keyword evidence="1 2" id="KW-0732">Signal</keyword>
<evidence type="ECO:0000256" key="2">
    <source>
        <dbReference type="SAM" id="SignalP"/>
    </source>
</evidence>
<reference evidence="3" key="2">
    <citation type="journal article" date="2021" name="J Anim Sci Technol">
        <title>Complete genome sequence of Paenibacillus konkukensis sp. nov. SK3146 as a potential probiotic strain.</title>
        <authorList>
            <person name="Jung H.I."/>
            <person name="Park S."/>
            <person name="Niu K.M."/>
            <person name="Lee S.W."/>
            <person name="Kothari D."/>
            <person name="Yi K.J."/>
            <person name="Kim S.K."/>
        </authorList>
    </citation>
    <scope>NUCLEOTIDE SEQUENCE</scope>
    <source>
        <strain evidence="3">SK3146</strain>
    </source>
</reference>
<dbReference type="Proteomes" id="UP001057134">
    <property type="component" value="Chromosome"/>
</dbReference>
<sequence>MRNIRKSLLAVMISTALMLSACTNSQPPSKTEEKPVISWAGGPNYPFKDDTYGQKYMEDTFGIKIKPVRVDNQEKLNLLVSTGEIPDLIALDKTELSNYVKNDLLAQIPLEMIQKYAPNYYNIMLKQDGKVFVNNKVNGKNYALPILEANTAPYPVAIRGDWLQNVGADIPITLQELENVFIKFRNDDPDRNGKKDTYALSTASDNPNLWFNSIFGAFGTNPFMWHLQNGQLVYGFTMNETKDALKVLKKWKDMDLIDPEFITDKRRTSGKDDVPYKFASGRIGYLDTLAYADYQWDNDGHLNAKWVSLHPEWKTFFDTSDNPYSTAPFTKLTTSGPQPVYVNVKPPVGPQGKSGTFVTNSLSKYVVFGKQVESDEGKMIKLLQIVNTLISDENVMIAIEVGKEGEQWIWNENHQRVPNPEFQKSELYHPQGRNIGTGLFFDVTYSSNPDMLAIFGGPRAIQRYETTKKKITDFPGIINELKAPLPSEAKYSDLKSSVQEYILKAILGEVDIDATYADQVQKWKNSGGEVLTKEANEWYASVK</sequence>
<evidence type="ECO:0000313" key="4">
    <source>
        <dbReference type="Proteomes" id="UP001057134"/>
    </source>
</evidence>
<dbReference type="PANTHER" id="PTHR43649:SF33">
    <property type="entry name" value="POLYGALACTURONAN_RHAMNOGALACTURONAN-BINDING PROTEIN YTCQ"/>
    <property type="match status" value="1"/>
</dbReference>
<dbReference type="PANTHER" id="PTHR43649">
    <property type="entry name" value="ARABINOSE-BINDING PROTEIN-RELATED"/>
    <property type="match status" value="1"/>
</dbReference>
<evidence type="ECO:0000313" key="3">
    <source>
        <dbReference type="EMBL" id="UQZ86377.1"/>
    </source>
</evidence>
<keyword evidence="4" id="KW-1185">Reference proteome</keyword>
<dbReference type="PROSITE" id="PS51257">
    <property type="entry name" value="PROKAR_LIPOPROTEIN"/>
    <property type="match status" value="1"/>
</dbReference>
<dbReference type="SUPFAM" id="SSF53850">
    <property type="entry name" value="Periplasmic binding protein-like II"/>
    <property type="match status" value="1"/>
</dbReference>
<gene>
    <name evidence="3" type="primary">lipO_75</name>
    <name evidence="3" type="ORF">SK3146_05670</name>
</gene>